<dbReference type="OrthoDB" id="6058203at2759"/>
<feature type="compositionally biased region" description="Basic and acidic residues" evidence="1">
    <location>
        <begin position="32"/>
        <end position="47"/>
    </location>
</feature>
<dbReference type="Pfam" id="PF00102">
    <property type="entry name" value="Y_phosphatase"/>
    <property type="match status" value="1"/>
</dbReference>
<comment type="caution">
    <text evidence="3">The sequence shown here is derived from an EMBL/GenBank/DDBJ whole genome shotgun (WGS) entry which is preliminary data.</text>
</comment>
<feature type="compositionally biased region" description="Polar residues" evidence="1">
    <location>
        <begin position="17"/>
        <end position="31"/>
    </location>
</feature>
<dbReference type="GO" id="GO:0004725">
    <property type="term" value="F:protein tyrosine phosphatase activity"/>
    <property type="evidence" value="ECO:0007669"/>
    <property type="project" value="InterPro"/>
</dbReference>
<feature type="domain" description="Tyrosine-protein phosphatase" evidence="2">
    <location>
        <begin position="69"/>
        <end position="100"/>
    </location>
</feature>
<dbReference type="Proteomes" id="UP000054564">
    <property type="component" value="Unassembled WGS sequence"/>
</dbReference>
<gene>
    <name evidence="3" type="ORF">PSTG_19344</name>
</gene>
<dbReference type="AlphaFoldDB" id="A0A0L0UJZ7"/>
<keyword evidence="4" id="KW-1185">Reference proteome</keyword>
<feature type="region of interest" description="Disordered" evidence="1">
    <location>
        <begin position="11"/>
        <end position="47"/>
    </location>
</feature>
<dbReference type="EMBL" id="AJIL01006040">
    <property type="protein sequence ID" value="KNE87275.1"/>
    <property type="molecule type" value="Genomic_DNA"/>
</dbReference>
<dbReference type="STRING" id="1165861.A0A0L0UJZ7"/>
<evidence type="ECO:0000256" key="1">
    <source>
        <dbReference type="SAM" id="MobiDB-lite"/>
    </source>
</evidence>
<dbReference type="InterPro" id="IPR029021">
    <property type="entry name" value="Prot-tyrosine_phosphatase-like"/>
</dbReference>
<sequence length="105" mass="12204">MIQVLQALYISPPFPNHQPSSPIIRSPLKQSENNHESSAGKDHKNGLPRFLDSKLCDCRSDLAPIWQTYPIMAVVNEMREQRMSMVANYRQYVFLHEVLLTYMIQ</sequence>
<feature type="non-terminal residue" evidence="3">
    <location>
        <position position="105"/>
    </location>
</feature>
<reference evidence="4" key="1">
    <citation type="submission" date="2014-03" db="EMBL/GenBank/DDBJ databases">
        <title>The Genome Sequence of Puccinia striiformis f. sp. tritici PST-78.</title>
        <authorList>
            <consortium name="The Broad Institute Genome Sequencing Platform"/>
            <person name="Cuomo C."/>
            <person name="Hulbert S."/>
            <person name="Chen X."/>
            <person name="Walker B."/>
            <person name="Young S.K."/>
            <person name="Zeng Q."/>
            <person name="Gargeya S."/>
            <person name="Fitzgerald M."/>
            <person name="Haas B."/>
            <person name="Abouelleil A."/>
            <person name="Alvarado L."/>
            <person name="Arachchi H.M."/>
            <person name="Berlin A.M."/>
            <person name="Chapman S.B."/>
            <person name="Goldberg J."/>
            <person name="Griggs A."/>
            <person name="Gujja S."/>
            <person name="Hansen M."/>
            <person name="Howarth C."/>
            <person name="Imamovic A."/>
            <person name="Larimer J."/>
            <person name="McCowan C."/>
            <person name="Montmayeur A."/>
            <person name="Murphy C."/>
            <person name="Neiman D."/>
            <person name="Pearson M."/>
            <person name="Priest M."/>
            <person name="Roberts A."/>
            <person name="Saif S."/>
            <person name="Shea T."/>
            <person name="Sisk P."/>
            <person name="Sykes S."/>
            <person name="Wortman J."/>
            <person name="Nusbaum C."/>
            <person name="Birren B."/>
        </authorList>
    </citation>
    <scope>NUCLEOTIDE SEQUENCE [LARGE SCALE GENOMIC DNA]</scope>
    <source>
        <strain evidence="4">race PST-78</strain>
    </source>
</reference>
<dbReference type="Gene3D" id="3.90.190.10">
    <property type="entry name" value="Protein tyrosine phosphatase superfamily"/>
    <property type="match status" value="1"/>
</dbReference>
<accession>A0A0L0UJZ7</accession>
<evidence type="ECO:0000313" key="4">
    <source>
        <dbReference type="Proteomes" id="UP000054564"/>
    </source>
</evidence>
<protein>
    <recommendedName>
        <fullName evidence="2">Tyrosine-protein phosphatase domain-containing protein</fullName>
    </recommendedName>
</protein>
<dbReference type="SUPFAM" id="SSF52799">
    <property type="entry name" value="(Phosphotyrosine protein) phosphatases II"/>
    <property type="match status" value="1"/>
</dbReference>
<dbReference type="InterPro" id="IPR000242">
    <property type="entry name" value="PTP_cat"/>
</dbReference>
<proteinExistence type="predicted"/>
<name>A0A0L0UJZ7_9BASI</name>
<organism evidence="3 4">
    <name type="scientific">Puccinia striiformis f. sp. tritici PST-78</name>
    <dbReference type="NCBI Taxonomy" id="1165861"/>
    <lineage>
        <taxon>Eukaryota</taxon>
        <taxon>Fungi</taxon>
        <taxon>Dikarya</taxon>
        <taxon>Basidiomycota</taxon>
        <taxon>Pucciniomycotina</taxon>
        <taxon>Pucciniomycetes</taxon>
        <taxon>Pucciniales</taxon>
        <taxon>Pucciniaceae</taxon>
        <taxon>Puccinia</taxon>
    </lineage>
</organism>
<evidence type="ECO:0000259" key="2">
    <source>
        <dbReference type="Pfam" id="PF00102"/>
    </source>
</evidence>
<evidence type="ECO:0000313" key="3">
    <source>
        <dbReference type="EMBL" id="KNE87275.1"/>
    </source>
</evidence>